<accession>A0ABC8BLR6</accession>
<name>A0ABC8BLR6_9ACTN</name>
<sequence>MGAVRGVRRWWRTADRREARVTLGALLLLVPVAPAAGWAGGALADASLQREVRAQQEERRAVDAVVVDRVPEARRSAGDPDAASERTTVVAAWRAPDGTPRSGEAAPVSAPGGGPGAQVRIWTDRDGLPVPPPMKARTARTHALLGGAGAFLLAVGCVEAGRRLAVARMVRRRYARLDREWAEADQDWGRAGTGG</sequence>
<keyword evidence="3" id="KW-1185">Reference proteome</keyword>
<proteinExistence type="predicted"/>
<reference evidence="2 3" key="1">
    <citation type="submission" date="2017-04" db="EMBL/GenBank/DDBJ databases">
        <title>The complete genome sequence of Streptomyces albolongus YIM 101047, the producer of novel bafilomycins and novel odoriferous sesquiterpenoids.</title>
        <authorList>
            <person name="Yin M."/>
            <person name="Jiang Y."/>
        </authorList>
    </citation>
    <scope>NUCLEOTIDE SEQUENCE [LARGE SCALE GENOMIC DNA]</scope>
    <source>
        <strain evidence="2 3">YIM 101047</strain>
    </source>
</reference>
<dbReference type="AlphaFoldDB" id="A0ABC8BLR6"/>
<evidence type="ECO:0000313" key="3">
    <source>
        <dbReference type="Proteomes" id="UP000192251"/>
    </source>
</evidence>
<dbReference type="Proteomes" id="UP000192251">
    <property type="component" value="Chromosome"/>
</dbReference>
<feature type="region of interest" description="Disordered" evidence="1">
    <location>
        <begin position="94"/>
        <end position="118"/>
    </location>
</feature>
<dbReference type="PANTHER" id="PTHR42305:SF1">
    <property type="entry name" value="MEMBRANE PROTEIN RV1733C-RELATED"/>
    <property type="match status" value="1"/>
</dbReference>
<dbReference type="PANTHER" id="PTHR42305">
    <property type="entry name" value="MEMBRANE PROTEIN RV1733C-RELATED"/>
    <property type="match status" value="1"/>
</dbReference>
<dbReference type="InterPro" id="IPR039708">
    <property type="entry name" value="MT1774/Rv1733c-like"/>
</dbReference>
<protein>
    <submittedName>
        <fullName evidence="2">Uncharacterized protein</fullName>
    </submittedName>
</protein>
<gene>
    <name evidence="2" type="ORF">B7C62_01690</name>
</gene>
<dbReference type="RefSeq" id="WP_084744369.1">
    <property type="nucleotide sequence ID" value="NZ_CP020563.1"/>
</dbReference>
<dbReference type="EMBL" id="CP020563">
    <property type="protein sequence ID" value="ARF71110.1"/>
    <property type="molecule type" value="Genomic_DNA"/>
</dbReference>
<evidence type="ECO:0000313" key="2">
    <source>
        <dbReference type="EMBL" id="ARF71110.1"/>
    </source>
</evidence>
<evidence type="ECO:0000256" key="1">
    <source>
        <dbReference type="SAM" id="MobiDB-lite"/>
    </source>
</evidence>
<dbReference type="KEGG" id="kab:B7C62_01690"/>
<organism evidence="2 3">
    <name type="scientific">Kitasatospora albolonga</name>
    <dbReference type="NCBI Taxonomy" id="68173"/>
    <lineage>
        <taxon>Bacteria</taxon>
        <taxon>Bacillati</taxon>
        <taxon>Actinomycetota</taxon>
        <taxon>Actinomycetes</taxon>
        <taxon>Kitasatosporales</taxon>
        <taxon>Streptomycetaceae</taxon>
        <taxon>Kitasatospora</taxon>
    </lineage>
</organism>